<comment type="pathway">
    <text evidence="1">Glycan metabolism; pectin biosynthesis.</text>
</comment>
<evidence type="ECO:0000313" key="5">
    <source>
        <dbReference type="Proteomes" id="UP001054252"/>
    </source>
</evidence>
<organism evidence="4 5">
    <name type="scientific">Rubroshorea leprosula</name>
    <dbReference type="NCBI Taxonomy" id="152421"/>
    <lineage>
        <taxon>Eukaryota</taxon>
        <taxon>Viridiplantae</taxon>
        <taxon>Streptophyta</taxon>
        <taxon>Embryophyta</taxon>
        <taxon>Tracheophyta</taxon>
        <taxon>Spermatophyta</taxon>
        <taxon>Magnoliopsida</taxon>
        <taxon>eudicotyledons</taxon>
        <taxon>Gunneridae</taxon>
        <taxon>Pentapetalae</taxon>
        <taxon>rosids</taxon>
        <taxon>malvids</taxon>
        <taxon>Malvales</taxon>
        <taxon>Dipterocarpaceae</taxon>
        <taxon>Rubroshorea</taxon>
    </lineage>
</organism>
<dbReference type="SUPFAM" id="SSF53448">
    <property type="entry name" value="Nucleotide-diphospho-sugar transferases"/>
    <property type="match status" value="1"/>
</dbReference>
<evidence type="ECO:0000256" key="2">
    <source>
        <dbReference type="ARBA" id="ARBA00022676"/>
    </source>
</evidence>
<dbReference type="InterPro" id="IPR050748">
    <property type="entry name" value="Glycosyltrans_8_dom-fam"/>
</dbReference>
<sequence>MGFWLRSIELLFVFWVVLRPFCLGIWLINSRLSVDGGDEFGFSVYGAFEFVEAPQYQNGNDCLAIKPYASLCDPSFVHIVMTLDSEYLRGSLVAMYSINHHASCPKNIFFHFITVEFNSASPWLLNQIVRSTFLSLKFKVHIFKEDKVINLISSSIHEALGNPLIC</sequence>
<reference evidence="4 5" key="1">
    <citation type="journal article" date="2021" name="Commun. Biol.">
        <title>The genome of Shorea leprosula (Dipterocarpaceae) highlights the ecological relevance of drought in aseasonal tropical rainforests.</title>
        <authorList>
            <person name="Ng K.K.S."/>
            <person name="Kobayashi M.J."/>
            <person name="Fawcett J.A."/>
            <person name="Hatakeyama M."/>
            <person name="Paape T."/>
            <person name="Ng C.H."/>
            <person name="Ang C.C."/>
            <person name="Tnah L.H."/>
            <person name="Lee C.T."/>
            <person name="Nishiyama T."/>
            <person name="Sese J."/>
            <person name="O'Brien M.J."/>
            <person name="Copetti D."/>
            <person name="Mohd Noor M.I."/>
            <person name="Ong R.C."/>
            <person name="Putra M."/>
            <person name="Sireger I.Z."/>
            <person name="Indrioko S."/>
            <person name="Kosugi Y."/>
            <person name="Izuno A."/>
            <person name="Isagi Y."/>
            <person name="Lee S.L."/>
            <person name="Shimizu K.K."/>
        </authorList>
    </citation>
    <scope>NUCLEOTIDE SEQUENCE [LARGE SCALE GENOMIC DNA]</scope>
    <source>
        <strain evidence="4">214</strain>
    </source>
</reference>
<dbReference type="PANTHER" id="PTHR13778">
    <property type="entry name" value="GLYCOSYLTRANSFERASE 8 DOMAIN-CONTAINING PROTEIN"/>
    <property type="match status" value="1"/>
</dbReference>
<dbReference type="Proteomes" id="UP001054252">
    <property type="component" value="Unassembled WGS sequence"/>
</dbReference>
<comment type="caution">
    <text evidence="4">The sequence shown here is derived from an EMBL/GenBank/DDBJ whole genome shotgun (WGS) entry which is preliminary data.</text>
</comment>
<protein>
    <submittedName>
        <fullName evidence="4">Uncharacterized protein</fullName>
    </submittedName>
</protein>
<dbReference type="GO" id="GO:0016757">
    <property type="term" value="F:glycosyltransferase activity"/>
    <property type="evidence" value="ECO:0007669"/>
    <property type="project" value="UniProtKB-KW"/>
</dbReference>
<evidence type="ECO:0000256" key="3">
    <source>
        <dbReference type="ARBA" id="ARBA00022679"/>
    </source>
</evidence>
<dbReference type="Gene3D" id="3.90.550.10">
    <property type="entry name" value="Spore Coat Polysaccharide Biosynthesis Protein SpsA, Chain A"/>
    <property type="match status" value="1"/>
</dbReference>
<accession>A0AAV5MCN0</accession>
<keyword evidence="5" id="KW-1185">Reference proteome</keyword>
<evidence type="ECO:0000313" key="4">
    <source>
        <dbReference type="EMBL" id="GKV47635.1"/>
    </source>
</evidence>
<proteinExistence type="predicted"/>
<gene>
    <name evidence="4" type="ORF">SLEP1_g54515</name>
</gene>
<keyword evidence="3" id="KW-0808">Transferase</keyword>
<dbReference type="PANTHER" id="PTHR13778:SF40">
    <property type="entry name" value="GALACTURONOSYLTRANSFERASE-LIKE 9-RELATED"/>
    <property type="match status" value="1"/>
</dbReference>
<dbReference type="GO" id="GO:0005794">
    <property type="term" value="C:Golgi apparatus"/>
    <property type="evidence" value="ECO:0007669"/>
    <property type="project" value="TreeGrafter"/>
</dbReference>
<dbReference type="AlphaFoldDB" id="A0AAV5MCN0"/>
<keyword evidence="2" id="KW-0328">Glycosyltransferase</keyword>
<dbReference type="InterPro" id="IPR029044">
    <property type="entry name" value="Nucleotide-diphossugar_trans"/>
</dbReference>
<evidence type="ECO:0000256" key="1">
    <source>
        <dbReference type="ARBA" id="ARBA00004877"/>
    </source>
</evidence>
<dbReference type="EMBL" id="BPVZ01000232">
    <property type="protein sequence ID" value="GKV47635.1"/>
    <property type="molecule type" value="Genomic_DNA"/>
</dbReference>
<name>A0AAV5MCN0_9ROSI</name>